<organism evidence="1">
    <name type="scientific">termite gut metagenome</name>
    <dbReference type="NCBI Taxonomy" id="433724"/>
    <lineage>
        <taxon>unclassified sequences</taxon>
        <taxon>metagenomes</taxon>
        <taxon>organismal metagenomes</taxon>
    </lineage>
</organism>
<proteinExistence type="predicted"/>
<accession>A0A5J4Q3J5</accession>
<protein>
    <submittedName>
        <fullName evidence="1">Uncharacterized protein</fullName>
    </submittedName>
</protein>
<reference evidence="1" key="1">
    <citation type="submission" date="2019-03" db="EMBL/GenBank/DDBJ databases">
        <title>Single cell metagenomics reveals metabolic interactions within the superorganism composed of flagellate Streblomastix strix and complex community of Bacteroidetes bacteria on its surface.</title>
        <authorList>
            <person name="Treitli S.C."/>
            <person name="Kolisko M."/>
            <person name="Husnik F."/>
            <person name="Keeling P."/>
            <person name="Hampl V."/>
        </authorList>
    </citation>
    <scope>NUCLEOTIDE SEQUENCE</scope>
    <source>
        <strain evidence="1">STM</strain>
    </source>
</reference>
<dbReference type="EMBL" id="SNRY01005246">
    <property type="protein sequence ID" value="KAA6315454.1"/>
    <property type="molecule type" value="Genomic_DNA"/>
</dbReference>
<sequence length="32" mass="3593">MSINKKLIFLLSIVGICIAACTKEKIDRREEG</sequence>
<dbReference type="AlphaFoldDB" id="A0A5J4Q3J5"/>
<feature type="non-terminal residue" evidence="1">
    <location>
        <position position="32"/>
    </location>
</feature>
<evidence type="ECO:0000313" key="1">
    <source>
        <dbReference type="EMBL" id="KAA6315454.1"/>
    </source>
</evidence>
<name>A0A5J4Q3J5_9ZZZZ</name>
<comment type="caution">
    <text evidence="1">The sequence shown here is derived from an EMBL/GenBank/DDBJ whole genome shotgun (WGS) entry which is preliminary data.</text>
</comment>
<gene>
    <name evidence="1" type="ORF">EZS27_034088</name>
</gene>